<dbReference type="EMBL" id="CAXAMM010015558">
    <property type="protein sequence ID" value="CAK9036672.1"/>
    <property type="molecule type" value="Genomic_DNA"/>
</dbReference>
<feature type="compositionally biased region" description="Basic and acidic residues" evidence="1">
    <location>
        <begin position="364"/>
        <end position="394"/>
    </location>
</feature>
<evidence type="ECO:0000313" key="3">
    <source>
        <dbReference type="Proteomes" id="UP001642464"/>
    </source>
</evidence>
<feature type="compositionally biased region" description="Basic residues" evidence="1">
    <location>
        <begin position="323"/>
        <end position="354"/>
    </location>
</feature>
<reference evidence="2 3" key="1">
    <citation type="submission" date="2024-02" db="EMBL/GenBank/DDBJ databases">
        <authorList>
            <person name="Chen Y."/>
            <person name="Shah S."/>
            <person name="Dougan E. K."/>
            <person name="Thang M."/>
            <person name="Chan C."/>
        </authorList>
    </citation>
    <scope>NUCLEOTIDE SEQUENCE [LARGE SCALE GENOMIC DNA]</scope>
</reference>
<feature type="region of interest" description="Disordered" evidence="1">
    <location>
        <begin position="1"/>
        <end position="20"/>
    </location>
</feature>
<proteinExistence type="predicted"/>
<gene>
    <name evidence="2" type="ORF">SCF082_LOCUS21824</name>
</gene>
<evidence type="ECO:0000313" key="2">
    <source>
        <dbReference type="EMBL" id="CAK9036672.1"/>
    </source>
</evidence>
<feature type="compositionally biased region" description="Polar residues" evidence="1">
    <location>
        <begin position="1"/>
        <end position="10"/>
    </location>
</feature>
<organism evidence="2 3">
    <name type="scientific">Durusdinium trenchii</name>
    <dbReference type="NCBI Taxonomy" id="1381693"/>
    <lineage>
        <taxon>Eukaryota</taxon>
        <taxon>Sar</taxon>
        <taxon>Alveolata</taxon>
        <taxon>Dinophyceae</taxon>
        <taxon>Suessiales</taxon>
        <taxon>Symbiodiniaceae</taxon>
        <taxon>Durusdinium</taxon>
    </lineage>
</organism>
<dbReference type="Proteomes" id="UP001642464">
    <property type="component" value="Unassembled WGS sequence"/>
</dbReference>
<protein>
    <submittedName>
        <fullName evidence="2">Uncharacterized protein</fullName>
    </submittedName>
</protein>
<keyword evidence="3" id="KW-1185">Reference proteome</keyword>
<feature type="compositionally biased region" description="Basic and acidic residues" evidence="1">
    <location>
        <begin position="36"/>
        <end position="47"/>
    </location>
</feature>
<feature type="compositionally biased region" description="Low complexity" evidence="1">
    <location>
        <begin position="120"/>
        <end position="129"/>
    </location>
</feature>
<evidence type="ECO:0000256" key="1">
    <source>
        <dbReference type="SAM" id="MobiDB-lite"/>
    </source>
</evidence>
<accession>A0ABP0LBY1</accession>
<sequence length="506" mass="56891">MPDSDATTVPASAEEVKKFKSGIAHHVQKTPTPRGKVVENKSSEPKIKKQIQSKRILEEDEGKNEKKPARTAVKAKPQPRQQPDQVAKAEVGSETPRTAKAVQECLKRASTADILHKTPKTGSTTTPSTAPRHGSDEPCSPESQNSRAESDEESADEEEWAKKAAQARAKREAHARFMRFSRSLKSKRSPVEIRRAGRAAHRDSSKLQLLLEQWTQCDGVWAESDFVIECRRKTRHRQYGARVWLTRSELITKYQSVAVADSIIEAKEQDEVASREQIRLHPDLHGRSSAETRQYLVWEKDGEEEQPGKQTMFARSSSGPLRAKAKKGKHKTGSKKKAQGKKGSKKTKKTKKAKDKSSDSSSSDDEKSDTKKPETDEQKKKREEKEAEAEKKRLQKEAEAALTRMGNSIAKAMSLEDKLHTMSKSVSEAILVEVKPHLEKLRKVRGGLQKAVDEAKALRPYYTNVKSERLCMPEIDCMFVFVQCSLQCLHLPGREIGEDAYHDHKC</sequence>
<name>A0ABP0LBY1_9DINO</name>
<feature type="compositionally biased region" description="Acidic residues" evidence="1">
    <location>
        <begin position="150"/>
        <end position="159"/>
    </location>
</feature>
<feature type="region of interest" description="Disordered" evidence="1">
    <location>
        <begin position="300"/>
        <end position="394"/>
    </location>
</feature>
<comment type="caution">
    <text evidence="2">The sequence shown here is derived from an EMBL/GenBank/DDBJ whole genome shotgun (WGS) entry which is preliminary data.</text>
</comment>
<feature type="region of interest" description="Disordered" evidence="1">
    <location>
        <begin position="25"/>
        <end position="168"/>
    </location>
</feature>